<dbReference type="PANTHER" id="PTHR41700">
    <property type="entry name" value="GCN5-RELATED N-ACETYLTRANSFERASE"/>
    <property type="match status" value="1"/>
</dbReference>
<gene>
    <name evidence="1" type="ORF">GM51_11110</name>
</gene>
<dbReference type="EMBL" id="JNSL01000068">
    <property type="protein sequence ID" value="KGA17110.1"/>
    <property type="molecule type" value="Genomic_DNA"/>
</dbReference>
<organism evidence="1">
    <name type="scientific">freshwater metagenome</name>
    <dbReference type="NCBI Taxonomy" id="449393"/>
    <lineage>
        <taxon>unclassified sequences</taxon>
        <taxon>metagenomes</taxon>
        <taxon>ecological metagenomes</taxon>
    </lineage>
</organism>
<dbReference type="InterPro" id="IPR038764">
    <property type="entry name" value="GNAT_N_AcTrfase_prd"/>
</dbReference>
<evidence type="ECO:0008006" key="2">
    <source>
        <dbReference type="Google" id="ProtNLM"/>
    </source>
</evidence>
<sequence>MSALRISQVSSIVEMEAVSEFFCRVWAGGPEVVPFDLGLAVLHVGAYCSAAYQDDEMVAASFGFRGVFQDKQILHSHVTGSFSPGAGFALKQHQFNWANEQGLDGITWSFDPLVRKNCVFNFVKLGATAVEYLPNFYGTMTDEINAGDDSDRLFVFWDLAAKRSSNFDSSKSVSVEIPKDIAQLRKTDLASAQNWRKQTRELIEPLLTQGWTISAMKDRTHLLIDPPN</sequence>
<dbReference type="AlphaFoldDB" id="A0A094PZ52"/>
<protein>
    <recommendedName>
        <fullName evidence="2">GNAT family N-acetyltransferase</fullName>
    </recommendedName>
</protein>
<comment type="caution">
    <text evidence="1">The sequence shown here is derived from an EMBL/GenBank/DDBJ whole genome shotgun (WGS) entry which is preliminary data.</text>
</comment>
<proteinExistence type="predicted"/>
<reference evidence="1" key="1">
    <citation type="submission" date="2014-06" db="EMBL/GenBank/DDBJ databases">
        <title>Key roles for freshwater Actinobacteria revealed by deep metagenomic sequencing.</title>
        <authorList>
            <person name="Ghai R."/>
            <person name="Mizuno C.M."/>
            <person name="Picazo A."/>
            <person name="Camacho A."/>
            <person name="Rodriguez-Valera F."/>
        </authorList>
    </citation>
    <scope>NUCLEOTIDE SEQUENCE</scope>
</reference>
<evidence type="ECO:0000313" key="1">
    <source>
        <dbReference type="EMBL" id="KGA17110.1"/>
    </source>
</evidence>
<accession>A0A094PZ52</accession>
<name>A0A094PZ52_9ZZZZ</name>
<dbReference type="PANTHER" id="PTHR41700:SF1">
    <property type="entry name" value="N-ACETYLTRANSFERASE DOMAIN-CONTAINING PROTEIN"/>
    <property type="match status" value="1"/>
</dbReference>